<comment type="caution">
    <text evidence="1">The sequence shown here is derived from an EMBL/GenBank/DDBJ whole genome shotgun (WGS) entry which is preliminary data.</text>
</comment>
<keyword evidence="2" id="KW-1185">Reference proteome</keyword>
<dbReference type="EMBL" id="JAAHCF010000061">
    <property type="protein sequence ID" value="KAK8149085.1"/>
    <property type="molecule type" value="Genomic_DNA"/>
</dbReference>
<dbReference type="Proteomes" id="UP001397290">
    <property type="component" value="Unassembled WGS sequence"/>
</dbReference>
<proteinExistence type="predicted"/>
<reference evidence="1 2" key="1">
    <citation type="submission" date="2020-02" db="EMBL/GenBank/DDBJ databases">
        <title>Comparative genomics of the hypocrealean fungal genus Beauvera.</title>
        <authorList>
            <person name="Showalter D.N."/>
            <person name="Bushley K.E."/>
            <person name="Rehner S.A."/>
        </authorList>
    </citation>
    <scope>NUCLEOTIDE SEQUENCE [LARGE SCALE GENOMIC DNA]</scope>
    <source>
        <strain evidence="1 2">ARSEF4384</strain>
    </source>
</reference>
<accession>A0AAW0S4B9</accession>
<name>A0AAW0S4B9_9HYPO</name>
<sequence length="111" mass="12122">MIRQLRPPQYGKLFRTAVPQLATAVVSHHPAPSNPPIDVFNFVSTLLWMAEITAEDTLTQADAIVVRKAPDAVVVAFVAGLERFTGFVAALNQQPALALWPKIQFPSACVR</sequence>
<gene>
    <name evidence="1" type="ORF">G3M48_008240</name>
</gene>
<protein>
    <submittedName>
        <fullName evidence="1">Uncharacterized protein</fullName>
    </submittedName>
</protein>
<evidence type="ECO:0000313" key="2">
    <source>
        <dbReference type="Proteomes" id="UP001397290"/>
    </source>
</evidence>
<dbReference type="AlphaFoldDB" id="A0AAW0S4B9"/>
<organism evidence="1 2">
    <name type="scientific">Beauveria asiatica</name>
    <dbReference type="NCBI Taxonomy" id="1069075"/>
    <lineage>
        <taxon>Eukaryota</taxon>
        <taxon>Fungi</taxon>
        <taxon>Dikarya</taxon>
        <taxon>Ascomycota</taxon>
        <taxon>Pezizomycotina</taxon>
        <taxon>Sordariomycetes</taxon>
        <taxon>Hypocreomycetidae</taxon>
        <taxon>Hypocreales</taxon>
        <taxon>Cordycipitaceae</taxon>
        <taxon>Beauveria</taxon>
    </lineage>
</organism>
<evidence type="ECO:0000313" key="1">
    <source>
        <dbReference type="EMBL" id="KAK8149085.1"/>
    </source>
</evidence>